<comment type="subcellular location">
    <subcellularLocation>
        <location evidence="1">Membrane</location>
        <topology evidence="1">Multi-pass membrane protein</topology>
    </subcellularLocation>
</comment>
<evidence type="ECO:0000313" key="13">
    <source>
        <dbReference type="Proteomes" id="UP001183127"/>
    </source>
</evidence>
<evidence type="ECO:0000259" key="11">
    <source>
        <dbReference type="Pfam" id="PF00487"/>
    </source>
</evidence>
<dbReference type="InterPro" id="IPR005804">
    <property type="entry name" value="FA_desaturase_dom"/>
</dbReference>
<reference evidence="12 13" key="1">
    <citation type="submission" date="2023-08" db="EMBL/GenBank/DDBJ databases">
        <title>Complete Genome Sequence of Pseudomonas entomophila TVIN A01.</title>
        <authorList>
            <person name="Shelke T."/>
            <person name="Mahar N.S."/>
            <person name="Gupta I."/>
            <person name="Gupta V."/>
        </authorList>
    </citation>
    <scope>NUCLEOTIDE SEQUENCE [LARGE SCALE GENOMIC DNA]</scope>
    <source>
        <strain evidence="12 13">TVIN-A01</strain>
    </source>
</reference>
<keyword evidence="13" id="KW-1185">Reference proteome</keyword>
<sequence>MNMEVLPRRARSPDALKGITITSPYLRRFQRLHALTLLWVPAIGSLLAFFLAFHHGVAWQNLSAFAVLYLLTMLGGSVGYHRLFAHRSFKTGRYTKCLLAILGSMTAQGTPIYWVSNHRRHHEFSDEEGDPHSPNLLSPTEPWRRLKGFWFAQVAWTYQHQLTQPARYAKDLLRDKDICWISAKYYYWVGLSLLIPCVLGGLLTRSLYGALEGLLWGGMFRVCLSYHATSAINSLTHLLGSRRHATHDRSTNIWLLGPLTVGESFHNNHHAFPASARFAGSLWDMDIGYWFIRLLAALGLATDIRLPQHRTERSGEQHG</sequence>
<gene>
    <name evidence="12" type="ORF">RAH46_02270</name>
</gene>
<evidence type="ECO:0000313" key="12">
    <source>
        <dbReference type="EMBL" id="WMW06174.1"/>
    </source>
</evidence>
<evidence type="ECO:0000256" key="3">
    <source>
        <dbReference type="ARBA" id="ARBA00022692"/>
    </source>
</evidence>
<evidence type="ECO:0000256" key="2">
    <source>
        <dbReference type="ARBA" id="ARBA00008749"/>
    </source>
</evidence>
<evidence type="ECO:0000256" key="5">
    <source>
        <dbReference type="ARBA" id="ARBA00022989"/>
    </source>
</evidence>
<keyword evidence="3 10" id="KW-0812">Transmembrane</keyword>
<organism evidence="12 13">
    <name type="scientific">Pseudomonas entomophila</name>
    <dbReference type="NCBI Taxonomy" id="312306"/>
    <lineage>
        <taxon>Bacteria</taxon>
        <taxon>Pseudomonadati</taxon>
        <taxon>Pseudomonadota</taxon>
        <taxon>Gammaproteobacteria</taxon>
        <taxon>Pseudomonadales</taxon>
        <taxon>Pseudomonadaceae</taxon>
        <taxon>Pseudomonas</taxon>
    </lineage>
</organism>
<evidence type="ECO:0000256" key="4">
    <source>
        <dbReference type="ARBA" id="ARBA00022832"/>
    </source>
</evidence>
<keyword evidence="8" id="KW-0443">Lipid metabolism</keyword>
<dbReference type="PRINTS" id="PR00075">
    <property type="entry name" value="FACDDSATRASE"/>
</dbReference>
<evidence type="ECO:0000256" key="6">
    <source>
        <dbReference type="ARBA" id="ARBA00023002"/>
    </source>
</evidence>
<keyword evidence="5 10" id="KW-1133">Transmembrane helix</keyword>
<dbReference type="Proteomes" id="UP001183127">
    <property type="component" value="Chromosome"/>
</dbReference>
<keyword evidence="7" id="KW-0408">Iron</keyword>
<dbReference type="CDD" id="cd03505">
    <property type="entry name" value="Delta9-FADS-like"/>
    <property type="match status" value="1"/>
</dbReference>
<evidence type="ECO:0000256" key="10">
    <source>
        <dbReference type="SAM" id="Phobius"/>
    </source>
</evidence>
<evidence type="ECO:0000256" key="8">
    <source>
        <dbReference type="ARBA" id="ARBA00023098"/>
    </source>
</evidence>
<evidence type="ECO:0000256" key="7">
    <source>
        <dbReference type="ARBA" id="ARBA00023004"/>
    </source>
</evidence>
<evidence type="ECO:0000256" key="1">
    <source>
        <dbReference type="ARBA" id="ARBA00004141"/>
    </source>
</evidence>
<keyword evidence="6 12" id="KW-0560">Oxidoreductase</keyword>
<dbReference type="GO" id="GO:0016491">
    <property type="term" value="F:oxidoreductase activity"/>
    <property type="evidence" value="ECO:0007669"/>
    <property type="project" value="UniProtKB-KW"/>
</dbReference>
<keyword evidence="4" id="KW-0276">Fatty acid metabolism</keyword>
<feature type="domain" description="Fatty acid desaturase" evidence="11">
    <location>
        <begin position="66"/>
        <end position="274"/>
    </location>
</feature>
<proteinExistence type="inferred from homology"/>
<dbReference type="EMBL" id="CP132921">
    <property type="protein sequence ID" value="WMW06174.1"/>
    <property type="molecule type" value="Genomic_DNA"/>
</dbReference>
<comment type="similarity">
    <text evidence="2">Belongs to the fatty acid desaturase type 2 family.</text>
</comment>
<dbReference type="InterPro" id="IPR015876">
    <property type="entry name" value="Acyl-CoA_DS"/>
</dbReference>
<feature type="transmembrane region" description="Helical" evidence="10">
    <location>
        <begin position="59"/>
        <end position="80"/>
    </location>
</feature>
<keyword evidence="9 10" id="KW-0472">Membrane</keyword>
<protein>
    <submittedName>
        <fullName evidence="12">Acyl-CoA desaturase</fullName>
        <ecNumber evidence="12">1.14.19.-</ecNumber>
    </submittedName>
</protein>
<dbReference type="PANTHER" id="PTHR11351:SF3">
    <property type="entry name" value="BLL4393 PROTEIN"/>
    <property type="match status" value="1"/>
</dbReference>
<feature type="transmembrane region" description="Helical" evidence="10">
    <location>
        <begin position="185"/>
        <end position="208"/>
    </location>
</feature>
<dbReference type="Pfam" id="PF00487">
    <property type="entry name" value="FA_desaturase"/>
    <property type="match status" value="1"/>
</dbReference>
<dbReference type="RefSeq" id="WP_011536494.1">
    <property type="nucleotide sequence ID" value="NZ_CP132921.1"/>
</dbReference>
<feature type="transmembrane region" description="Helical" evidence="10">
    <location>
        <begin position="32"/>
        <end position="53"/>
    </location>
</feature>
<name>A0ABY9QRY3_9PSED</name>
<dbReference type="PANTHER" id="PTHR11351">
    <property type="entry name" value="ACYL-COA DESATURASE"/>
    <property type="match status" value="1"/>
</dbReference>
<accession>A0ABY9QRY3</accession>
<dbReference type="EC" id="1.14.19.-" evidence="12"/>
<dbReference type="GeneID" id="32808435"/>
<evidence type="ECO:0000256" key="9">
    <source>
        <dbReference type="ARBA" id="ARBA00023136"/>
    </source>
</evidence>